<protein>
    <submittedName>
        <fullName evidence="4">Benzoyl-CoA reductase subunit C</fullName>
        <ecNumber evidence="4">1.3.7.8</ecNumber>
        <ecNumber evidence="4">1.3.99.-</ecNumber>
    </submittedName>
</protein>
<keyword evidence="3" id="KW-0479">Metal-binding</keyword>
<dbReference type="GO" id="GO:0051536">
    <property type="term" value="F:iron-sulfur cluster binding"/>
    <property type="evidence" value="ECO:0007669"/>
    <property type="project" value="UniProtKB-KW"/>
</dbReference>
<comment type="cofactor">
    <cofactor evidence="1">
        <name>[4Fe-4S] cluster</name>
        <dbReference type="ChEBI" id="CHEBI:49883"/>
    </cofactor>
</comment>
<keyword evidence="3" id="KW-0408">Iron</keyword>
<evidence type="ECO:0000313" key="5">
    <source>
        <dbReference type="Proteomes" id="UP000191554"/>
    </source>
</evidence>
<dbReference type="Proteomes" id="UP000191554">
    <property type="component" value="Unassembled WGS sequence"/>
</dbReference>
<dbReference type="PANTHER" id="PTHR30548:SF2">
    <property type="entry name" value="2-HYDROXYACYL-COA DEHYDRATASE,D-COMPONENT"/>
    <property type="match status" value="1"/>
</dbReference>
<comment type="similarity">
    <text evidence="2">Belongs to the FldB/FldC dehydratase alpha/beta subunit family.</text>
</comment>
<dbReference type="RefSeq" id="WP_165755676.1">
    <property type="nucleotide sequence ID" value="NZ_MZGX01000006.1"/>
</dbReference>
<dbReference type="AlphaFoldDB" id="A0A1V4SME3"/>
<sequence length="479" mass="54298">MAVQELELTNKKKSTKFSTVKFDENIKEKIEAAPDLVFRDGSRVSGSEMWRFMTTEGPKRYPNLFSKGKNHGFSDDAELISGFRRNYFNTTMYDRLNRFAAKGTPVVFIQGGQTHEPYYAAGGIPIRPGQVNGWATNSKENMDYDEADLRRLQIREIGRQALTVDACQTAKYEIIQNELVQGISIIAPYLCTRCSDIGYGVEAHRHGKVQLPLLPVDFPVNNQQNKPWAREYVAENLRRLVRKIAELSKVEVNDDVLWKEIKLHNEKRRLAREYLDLWWSAPVPPTNSQDHTAIAGLGNESSNDPVAAKQILEESLKEVKERIRNNVKGKNLSDDPVRLFICGSCVNPNPHVVDRAGGVVVGKDDGLSEIFYDVEETGDPYEQLAKTMLSFPYELPTEERGRWVAEQVKKSRADGMIFMYQWGCNFQSAAARLVADVVKKEAGVPTIIIERAMAESAQGQEQLHNRVEVFIEMLRQGKK</sequence>
<dbReference type="GO" id="GO:0016836">
    <property type="term" value="F:hydro-lyase activity"/>
    <property type="evidence" value="ECO:0007669"/>
    <property type="project" value="UniProtKB-ARBA"/>
</dbReference>
<evidence type="ECO:0000256" key="2">
    <source>
        <dbReference type="ARBA" id="ARBA00005806"/>
    </source>
</evidence>
<dbReference type="STRING" id="48256.CLHUN_11950"/>
<comment type="caution">
    <text evidence="4">The sequence shown here is derived from an EMBL/GenBank/DDBJ whole genome shotgun (WGS) entry which is preliminary data.</text>
</comment>
<dbReference type="Gene3D" id="3.40.50.11900">
    <property type="match status" value="1"/>
</dbReference>
<proteinExistence type="inferred from homology"/>
<evidence type="ECO:0000256" key="3">
    <source>
        <dbReference type="ARBA" id="ARBA00023014"/>
    </source>
</evidence>
<evidence type="ECO:0000313" key="4">
    <source>
        <dbReference type="EMBL" id="OPX44963.1"/>
    </source>
</evidence>
<keyword evidence="5" id="KW-1185">Reference proteome</keyword>
<keyword evidence="4" id="KW-0560">Oxidoreductase</keyword>
<name>A0A1V4SME3_RUMHU</name>
<dbReference type="EC" id="1.3.99.-" evidence="4"/>
<organism evidence="4 5">
    <name type="scientific">Ruminiclostridium hungatei</name>
    <name type="common">Clostridium hungatei</name>
    <dbReference type="NCBI Taxonomy" id="48256"/>
    <lineage>
        <taxon>Bacteria</taxon>
        <taxon>Bacillati</taxon>
        <taxon>Bacillota</taxon>
        <taxon>Clostridia</taxon>
        <taxon>Eubacteriales</taxon>
        <taxon>Oscillospiraceae</taxon>
        <taxon>Ruminiclostridium</taxon>
    </lineage>
</organism>
<dbReference type="InterPro" id="IPR010327">
    <property type="entry name" value="FldB/FldC_alpha/beta"/>
</dbReference>
<dbReference type="Pfam" id="PF06050">
    <property type="entry name" value="HGD-D"/>
    <property type="match status" value="1"/>
</dbReference>
<keyword evidence="3" id="KW-0411">Iron-sulfur</keyword>
<dbReference type="EMBL" id="MZGX01000006">
    <property type="protein sequence ID" value="OPX44963.1"/>
    <property type="molecule type" value="Genomic_DNA"/>
</dbReference>
<dbReference type="PANTHER" id="PTHR30548">
    <property type="entry name" value="2-HYDROXYGLUTARYL-COA DEHYDRATASE, D-COMPONENT-RELATED"/>
    <property type="match status" value="1"/>
</dbReference>
<dbReference type="EC" id="1.3.7.8" evidence="4"/>
<dbReference type="Gene3D" id="1.20.1270.370">
    <property type="match status" value="1"/>
</dbReference>
<evidence type="ECO:0000256" key="1">
    <source>
        <dbReference type="ARBA" id="ARBA00001966"/>
    </source>
</evidence>
<reference evidence="4 5" key="1">
    <citation type="submission" date="2017-03" db="EMBL/GenBank/DDBJ databases">
        <title>Genome sequence of Clostridium hungatei DSM 14427.</title>
        <authorList>
            <person name="Poehlein A."/>
            <person name="Daniel R."/>
        </authorList>
    </citation>
    <scope>NUCLEOTIDE SEQUENCE [LARGE SCALE GENOMIC DNA]</scope>
    <source>
        <strain evidence="4 5">DSM 14427</strain>
    </source>
</reference>
<dbReference type="GO" id="GO:0018522">
    <property type="term" value="F:benzoyl-CoA reductase activity"/>
    <property type="evidence" value="ECO:0007669"/>
    <property type="project" value="UniProtKB-EC"/>
</dbReference>
<accession>A0A1V4SME3</accession>
<gene>
    <name evidence="4" type="primary">bcrC_2</name>
    <name evidence="4" type="ORF">CLHUN_11950</name>
</gene>